<reference evidence="2" key="1">
    <citation type="journal article" date="2016" name="Biosci. Biotechnol. Biochem.">
        <title>Bioconversion of AHX to AOH by resting cells of Burkholderia contaminans CH-1.</title>
        <authorList>
            <person name="Choi J.H."/>
            <person name="Kikuchi A."/>
            <person name="Pumkaeo P."/>
            <person name="Hirai H."/>
            <person name="Tokuyama S."/>
            <person name="Kawagishi H."/>
        </authorList>
    </citation>
    <scope>NUCLEOTIDE SEQUENCE</scope>
    <source>
        <strain evidence="2">CH-1</strain>
    </source>
</reference>
<dbReference type="AlphaFoldDB" id="A0A250L751"/>
<gene>
    <name evidence="2" type="ORF">BCCH1_17520</name>
</gene>
<evidence type="ECO:0000313" key="2">
    <source>
        <dbReference type="EMBL" id="BBA39331.1"/>
    </source>
</evidence>
<reference evidence="2" key="2">
    <citation type="journal article" date="2017" name="Genome Announc.">
        <title>High-Quality Draft Genome Sequence of Burkholderia contaminans CH-1, a Gram-Negative Bacterium That Metabolizes 2-Azahypoxanthine, a Plant Growth-Regulating Compound.</title>
        <authorList>
            <person name="Choi J.-H."/>
            <person name="Sugiura H."/>
            <person name="Moriuchi R."/>
            <person name="Kawagishi H."/>
            <person name="Dohra H."/>
        </authorList>
    </citation>
    <scope>NUCLEOTIDE SEQUENCE</scope>
    <source>
        <strain evidence="2">CH-1</strain>
    </source>
</reference>
<feature type="compositionally biased region" description="Basic and acidic residues" evidence="1">
    <location>
        <begin position="72"/>
        <end position="84"/>
    </location>
</feature>
<organism evidence="2">
    <name type="scientific">Burkholderia contaminans</name>
    <dbReference type="NCBI Taxonomy" id="488447"/>
    <lineage>
        <taxon>Bacteria</taxon>
        <taxon>Pseudomonadati</taxon>
        <taxon>Pseudomonadota</taxon>
        <taxon>Betaproteobacteria</taxon>
        <taxon>Burkholderiales</taxon>
        <taxon>Burkholderiaceae</taxon>
        <taxon>Burkholderia</taxon>
        <taxon>Burkholderia cepacia complex</taxon>
    </lineage>
</organism>
<accession>A0A250L751</accession>
<feature type="region of interest" description="Disordered" evidence="1">
    <location>
        <begin position="63"/>
        <end position="84"/>
    </location>
</feature>
<evidence type="ECO:0000256" key="1">
    <source>
        <dbReference type="SAM" id="MobiDB-lite"/>
    </source>
</evidence>
<sequence>MPDHHHRDRDGAQPGQLRDAMVHRLVSVGTVKEEDSVGARLARRHVAAILCEKYPNEITSKIAATHPANDAAPERADARRGEWA</sequence>
<protein>
    <submittedName>
        <fullName evidence="2">Uncharacterized protein</fullName>
    </submittedName>
</protein>
<dbReference type="EMBL" id="AP018357">
    <property type="protein sequence ID" value="BBA39331.1"/>
    <property type="molecule type" value="Genomic_DNA"/>
</dbReference>
<name>A0A250L751_9BURK</name>
<proteinExistence type="predicted"/>